<keyword evidence="4 17" id="KW-0808">Transferase</keyword>
<dbReference type="PANTHER" id="PTHR24416">
    <property type="entry name" value="TYROSINE-PROTEIN KINASE RECEPTOR"/>
    <property type="match status" value="1"/>
</dbReference>
<dbReference type="InterPro" id="IPR006212">
    <property type="entry name" value="Furin_repeat"/>
</dbReference>
<evidence type="ECO:0000256" key="8">
    <source>
        <dbReference type="ARBA" id="ARBA00022777"/>
    </source>
</evidence>
<dbReference type="PROSITE" id="PS00107">
    <property type="entry name" value="PROTEIN_KINASE_ATP"/>
    <property type="match status" value="1"/>
</dbReference>
<dbReference type="Gene3D" id="3.30.200.20">
    <property type="entry name" value="Phosphorylase Kinase, domain 1"/>
    <property type="match status" value="1"/>
</dbReference>
<dbReference type="GO" id="GO:0043066">
    <property type="term" value="P:negative regulation of apoptotic process"/>
    <property type="evidence" value="ECO:0007669"/>
    <property type="project" value="TreeGrafter"/>
</dbReference>
<dbReference type="CDD" id="cd12095">
    <property type="entry name" value="TM_ErbB3"/>
    <property type="match status" value="1"/>
</dbReference>
<dbReference type="InterPro" id="IPR032778">
    <property type="entry name" value="GF_recep_IV"/>
</dbReference>
<dbReference type="PIRSF" id="PIRSF000619">
    <property type="entry name" value="TyrPK_EGF-R"/>
    <property type="match status" value="1"/>
</dbReference>
<accession>A0A3Q2YLS7</accession>
<dbReference type="Pfam" id="PF07714">
    <property type="entry name" value="PK_Tyr_Ser-Thr"/>
    <property type="match status" value="1"/>
</dbReference>
<keyword evidence="9 17" id="KW-0067">ATP-binding</keyword>
<keyword evidence="14 17" id="KW-0675">Receptor</keyword>
<dbReference type="InterPro" id="IPR006211">
    <property type="entry name" value="Furin-like_Cys-rich_dom"/>
</dbReference>
<dbReference type="Pfam" id="PF14843">
    <property type="entry name" value="GF_recep_IV"/>
    <property type="match status" value="1"/>
</dbReference>
<dbReference type="InterPro" id="IPR001245">
    <property type="entry name" value="Ser-Thr/Tyr_kinase_cat_dom"/>
</dbReference>
<evidence type="ECO:0000259" key="22">
    <source>
        <dbReference type="PROSITE" id="PS50011"/>
    </source>
</evidence>
<evidence type="ECO:0000256" key="11">
    <source>
        <dbReference type="ARBA" id="ARBA00023136"/>
    </source>
</evidence>
<feature type="compositionally biased region" description="Polar residues" evidence="20">
    <location>
        <begin position="1016"/>
        <end position="1026"/>
    </location>
</feature>
<keyword evidence="11 17" id="KW-0472">Membrane</keyword>
<keyword evidence="24" id="KW-1185">Reference proteome</keyword>
<dbReference type="SUPFAM" id="SSF57184">
    <property type="entry name" value="Growth factor receptor domain"/>
    <property type="match status" value="2"/>
</dbReference>
<dbReference type="PROSITE" id="PS50011">
    <property type="entry name" value="PROTEIN_KINASE_DOM"/>
    <property type="match status" value="1"/>
</dbReference>
<dbReference type="SMART" id="SM00261">
    <property type="entry name" value="FU"/>
    <property type="match status" value="5"/>
</dbReference>
<dbReference type="FunFam" id="2.10.220.10:FF:000001">
    <property type="entry name" value="Receptor protein-tyrosine kinase"/>
    <property type="match status" value="1"/>
</dbReference>
<dbReference type="STRING" id="109280.ENSHCOP00000018573"/>
<dbReference type="InterPro" id="IPR016245">
    <property type="entry name" value="Tyr_kinase_EGF/ERB/XmrK_rcpt"/>
</dbReference>
<comment type="similarity">
    <text evidence="17">Belongs to the protein kinase superfamily. Tyr protein kinase family. EGF receptor subfamily.</text>
</comment>
<evidence type="ECO:0000256" key="7">
    <source>
        <dbReference type="ARBA" id="ARBA00022741"/>
    </source>
</evidence>
<dbReference type="InterPro" id="IPR017441">
    <property type="entry name" value="Protein_kinase_ATP_BS"/>
</dbReference>
<dbReference type="AlphaFoldDB" id="A0A3Q2YLS7"/>
<comment type="catalytic activity">
    <reaction evidence="16">
        <text>L-tyrosyl-[protein] + ATP = O-phospho-L-tyrosyl-[protein] + ADP + H(+)</text>
        <dbReference type="Rhea" id="RHEA:10596"/>
        <dbReference type="Rhea" id="RHEA-COMP:10136"/>
        <dbReference type="Rhea" id="RHEA-COMP:20101"/>
        <dbReference type="ChEBI" id="CHEBI:15378"/>
        <dbReference type="ChEBI" id="CHEBI:30616"/>
        <dbReference type="ChEBI" id="CHEBI:46858"/>
        <dbReference type="ChEBI" id="CHEBI:61978"/>
        <dbReference type="ChEBI" id="CHEBI:456216"/>
        <dbReference type="EC" id="2.7.10.1"/>
    </reaction>
</comment>
<comment type="subcellular location">
    <subcellularLocation>
        <location evidence="1">Membrane</location>
        <topology evidence="1">Single-pass type I membrane protein</topology>
    </subcellularLocation>
</comment>
<organism evidence="23 24">
    <name type="scientific">Hippocampus comes</name>
    <name type="common">Tiger tail seahorse</name>
    <dbReference type="NCBI Taxonomy" id="109280"/>
    <lineage>
        <taxon>Eukaryota</taxon>
        <taxon>Metazoa</taxon>
        <taxon>Chordata</taxon>
        <taxon>Craniata</taxon>
        <taxon>Vertebrata</taxon>
        <taxon>Euteleostomi</taxon>
        <taxon>Actinopterygii</taxon>
        <taxon>Neopterygii</taxon>
        <taxon>Teleostei</taxon>
        <taxon>Neoteleostei</taxon>
        <taxon>Acanthomorphata</taxon>
        <taxon>Syngnathiaria</taxon>
        <taxon>Syngnathiformes</taxon>
        <taxon>Syngnathoidei</taxon>
        <taxon>Syngnathidae</taxon>
        <taxon>Hippocampus</taxon>
    </lineage>
</organism>
<evidence type="ECO:0000256" key="4">
    <source>
        <dbReference type="ARBA" id="ARBA00022679"/>
    </source>
</evidence>
<name>A0A3Q2YLS7_HIPCM</name>
<dbReference type="Pfam" id="PF00757">
    <property type="entry name" value="Furin-like"/>
    <property type="match status" value="1"/>
</dbReference>
<feature type="region of interest" description="Disordered" evidence="20">
    <location>
        <begin position="985"/>
        <end position="1060"/>
    </location>
</feature>
<dbReference type="Gene3D" id="3.80.20.20">
    <property type="entry name" value="Receptor L-domain"/>
    <property type="match status" value="2"/>
</dbReference>
<keyword evidence="5 21" id="KW-0812">Transmembrane</keyword>
<dbReference type="GO" id="GO:0038132">
    <property type="term" value="F:neuregulin binding"/>
    <property type="evidence" value="ECO:0007669"/>
    <property type="project" value="TreeGrafter"/>
</dbReference>
<keyword evidence="12 17" id="KW-0829">Tyrosine-protein kinase</keyword>
<dbReference type="PRINTS" id="PR00109">
    <property type="entry name" value="TYRKINASE"/>
</dbReference>
<dbReference type="FunFam" id="3.30.200.20:FF:000276">
    <property type="entry name" value="Receptor tyrosine-protein kinase erbB-3"/>
    <property type="match status" value="1"/>
</dbReference>
<feature type="binding site" evidence="18">
    <location>
        <begin position="690"/>
        <end position="698"/>
    </location>
    <ligand>
        <name>ATP</name>
        <dbReference type="ChEBI" id="CHEBI:30616"/>
    </ligand>
</feature>
<dbReference type="GO" id="GO:0007169">
    <property type="term" value="P:cell surface receptor protein tyrosine kinase signaling pathway"/>
    <property type="evidence" value="ECO:0007669"/>
    <property type="project" value="UniProtKB-UniRule"/>
</dbReference>
<evidence type="ECO:0000256" key="20">
    <source>
        <dbReference type="SAM" id="MobiDB-lite"/>
    </source>
</evidence>
<evidence type="ECO:0000256" key="12">
    <source>
        <dbReference type="ARBA" id="ARBA00023137"/>
    </source>
</evidence>
<dbReference type="InterPro" id="IPR044912">
    <property type="entry name" value="Egfr_JX_dom"/>
</dbReference>
<evidence type="ECO:0000256" key="3">
    <source>
        <dbReference type="ARBA" id="ARBA00022553"/>
    </source>
</evidence>
<dbReference type="FunFam" id="3.80.20.20:FF:000004">
    <property type="entry name" value="Receptor protein-tyrosine kinase"/>
    <property type="match status" value="1"/>
</dbReference>
<evidence type="ECO:0000256" key="13">
    <source>
        <dbReference type="ARBA" id="ARBA00023157"/>
    </source>
</evidence>
<dbReference type="GO" id="GO:0043235">
    <property type="term" value="C:receptor complex"/>
    <property type="evidence" value="ECO:0007669"/>
    <property type="project" value="TreeGrafter"/>
</dbReference>
<dbReference type="GO" id="GO:0038131">
    <property type="term" value="F:neuregulin receptor activity"/>
    <property type="evidence" value="ECO:0007669"/>
    <property type="project" value="TreeGrafter"/>
</dbReference>
<dbReference type="FunFam" id="2.10.220.10:FF:000002">
    <property type="entry name" value="Receptor protein-tyrosine kinase"/>
    <property type="match status" value="1"/>
</dbReference>
<evidence type="ECO:0000256" key="2">
    <source>
        <dbReference type="ARBA" id="ARBA00011902"/>
    </source>
</evidence>
<dbReference type="Gene3D" id="1.10.510.10">
    <property type="entry name" value="Transferase(Phosphotransferase) domain 1"/>
    <property type="match status" value="1"/>
</dbReference>
<dbReference type="GO" id="GO:0009966">
    <property type="term" value="P:regulation of signal transduction"/>
    <property type="evidence" value="ECO:0007669"/>
    <property type="project" value="UniProtKB-ARBA"/>
</dbReference>
<evidence type="ECO:0000256" key="1">
    <source>
        <dbReference type="ARBA" id="ARBA00004479"/>
    </source>
</evidence>
<dbReference type="Pfam" id="PF01030">
    <property type="entry name" value="Recep_L_domain"/>
    <property type="match status" value="2"/>
</dbReference>
<evidence type="ECO:0000313" key="23">
    <source>
        <dbReference type="Ensembl" id="ENSHCOP00000018573.1"/>
    </source>
</evidence>
<dbReference type="SUPFAM" id="SSF52058">
    <property type="entry name" value="L domain-like"/>
    <property type="match status" value="2"/>
</dbReference>
<dbReference type="Gene3D" id="6.10.250.2930">
    <property type="match status" value="1"/>
</dbReference>
<dbReference type="InterPro" id="IPR000494">
    <property type="entry name" value="Rcpt_L-dom"/>
</dbReference>
<dbReference type="Proteomes" id="UP000264820">
    <property type="component" value="Unplaced"/>
</dbReference>
<dbReference type="SUPFAM" id="SSF56112">
    <property type="entry name" value="Protein kinase-like (PK-like)"/>
    <property type="match status" value="1"/>
</dbReference>
<reference evidence="23" key="2">
    <citation type="submission" date="2025-09" db="UniProtKB">
        <authorList>
            <consortium name="Ensembl"/>
        </authorList>
    </citation>
    <scope>IDENTIFICATION</scope>
</reference>
<keyword evidence="8 17" id="KW-0418">Kinase</keyword>
<feature type="binding site" evidence="18 19">
    <location>
        <position position="717"/>
    </location>
    <ligand>
        <name>ATP</name>
        <dbReference type="ChEBI" id="CHEBI:30616"/>
    </ligand>
</feature>
<dbReference type="GO" id="GO:0004714">
    <property type="term" value="F:transmembrane receptor protein tyrosine kinase activity"/>
    <property type="evidence" value="ECO:0007669"/>
    <property type="project" value="UniProtKB-EC"/>
</dbReference>
<feature type="transmembrane region" description="Helical" evidence="21">
    <location>
        <begin position="615"/>
        <end position="640"/>
    </location>
</feature>
<sequence length="1166" mass="130040">MNVGVNILVCLGTQNGLSSTGSQENQYNLIKERYDNCEIIMGNLEVTQIESNWDLSFLKTIREVTGYVLIAMNHIQEIPLEQLRVIRGSSLYERRFALSVFFNYPKDGSNGLRQLGLANLTEILEGGVQIFNNKYLSYSPWVYWQDIIRDGNAPVDIYYNGQRGLCHKSCGDYCWGPNENQCQILTKMVCAPQCNGRCFGTSPRDCCHIECAAGCTGPLDVDCFACRHFNDSGACVPQCPQALIYNKQTFQMETNPDAKYQYGSICVSQCPTHFVVDGSSCVSVCPPDKMEVEREGHRRCEPCTGLCPKVCEGTGAEHRQTVDSSNIDSFINCTKIQGSLHFLVTGILGDDFKKIPPLDAKKLEVFHTVREITDVLNIQSWPNELSDLSVFSSLTTIQGRSLHKRFSLMVMRISTLTSLGLRSLREISDGSVYISQNTKLCYHHTVNWAKLFRGRRLRVNSINSNRPLAECVAEGHVCDPLCSSSGCWGPGPDQCLSCRNYSRNGTCVDSCHFDAGSSREFARTDGECVSCHSECKHLHGKASCTGPGAYECAACANLRDGPYCMSSCPAGVNDGQRGLIFKYPNKEGHCEPCHQNCTQGCTGPGLSDCLETVRLITGIALGVPAGLIFCLVLFFLGVLYHRGLAIRRKRAMRRYLESGESFEPLGPGEKGTKVHAHILKSSELKKLKVLGSGVFGTVHRGVWTPDGETVKIPVAIKTIQDSSGRQTFTEITDHMLSMGSLDHPYIVRLLGICPGSSLHLVTQLRSLGSLLEHIRQHKNSLGPQRLLNWCVQIAKGMYYLEEHHVVHRNLAARNILLKNNYQVQISDYAIADLLSPDDKKFIYTNTKTPIKWMALESILFRRYTHQSDVWSFGVTVWEMMSFGAEPYGSAQAQEVPCLLEKGERLSQPHICTIDVYMVMVKCWMIDENIRPTFKELASDFTRMARDPPRYLVIKLRFQRFRRSSVRTLPERSEVKGCGREAQWRDESFRTGAPHRTRLGSERAAPHVSSGRHRKLSTASSPSSYKVWTSGEKEIDKEEEAADADHDGYVLPGSHSTPERGKIQNLKDARDLTDINEPYTLCLCRQPDVVAEEGESQYEEMAPFEGIASGWEQKLPAKGGVGSGRCAGIGGYIRVCAGMGEPGRSSSFDNPDYWHSRLFLKPDAVRT</sequence>
<dbReference type="PANTHER" id="PTHR24416:SF88">
    <property type="entry name" value="RECEPTOR TYROSINE-PROTEIN KINASE ERBB-3"/>
    <property type="match status" value="1"/>
</dbReference>
<evidence type="ECO:0000313" key="24">
    <source>
        <dbReference type="Proteomes" id="UP000264820"/>
    </source>
</evidence>
<evidence type="ECO:0000256" key="18">
    <source>
        <dbReference type="PIRSR" id="PIRSR000619-2"/>
    </source>
</evidence>
<dbReference type="InterPro" id="IPR000719">
    <property type="entry name" value="Prot_kinase_dom"/>
</dbReference>
<dbReference type="FunFam" id="1.10.510.10:FF:000233">
    <property type="entry name" value="receptor tyrosine-protein kinase erbB-3"/>
    <property type="match status" value="1"/>
</dbReference>
<proteinExistence type="inferred from homology"/>
<dbReference type="EC" id="2.7.10.1" evidence="2 17"/>
<dbReference type="Ensembl" id="ENSHCOT00000010932.1">
    <property type="protein sequence ID" value="ENSHCOP00000018573.1"/>
    <property type="gene ID" value="ENSHCOG00000003235.1"/>
</dbReference>
<dbReference type="GeneTree" id="ENSGT00940000156107"/>
<dbReference type="GO" id="GO:0009925">
    <property type="term" value="C:basal plasma membrane"/>
    <property type="evidence" value="ECO:0007669"/>
    <property type="project" value="TreeGrafter"/>
</dbReference>
<keyword evidence="3" id="KW-0597">Phosphoprotein</keyword>
<keyword evidence="6" id="KW-0732">Signal</keyword>
<evidence type="ECO:0000256" key="19">
    <source>
        <dbReference type="PROSITE-ProRule" id="PRU10141"/>
    </source>
</evidence>
<dbReference type="InterPro" id="IPR009030">
    <property type="entry name" value="Growth_fac_rcpt_cys_sf"/>
</dbReference>
<evidence type="ECO:0000256" key="6">
    <source>
        <dbReference type="ARBA" id="ARBA00022729"/>
    </source>
</evidence>
<evidence type="ECO:0000256" key="10">
    <source>
        <dbReference type="ARBA" id="ARBA00022989"/>
    </source>
</evidence>
<evidence type="ECO:0000256" key="17">
    <source>
        <dbReference type="PIRNR" id="PIRNR000619"/>
    </source>
</evidence>
<dbReference type="InterPro" id="IPR011009">
    <property type="entry name" value="Kinase-like_dom_sf"/>
</dbReference>
<feature type="domain" description="Protein kinase" evidence="22">
    <location>
        <begin position="684"/>
        <end position="941"/>
    </location>
</feature>
<dbReference type="CDD" id="cd00064">
    <property type="entry name" value="FU"/>
    <property type="match status" value="3"/>
</dbReference>
<dbReference type="InterPro" id="IPR050122">
    <property type="entry name" value="RTK"/>
</dbReference>
<keyword evidence="10 21" id="KW-1133">Transmembrane helix</keyword>
<evidence type="ECO:0000256" key="9">
    <source>
        <dbReference type="ARBA" id="ARBA00022840"/>
    </source>
</evidence>
<dbReference type="OMA" id="THEEVCP"/>
<dbReference type="GO" id="GO:0008284">
    <property type="term" value="P:positive regulation of cell population proliferation"/>
    <property type="evidence" value="ECO:0007669"/>
    <property type="project" value="TreeGrafter"/>
</dbReference>
<reference evidence="23" key="1">
    <citation type="submission" date="2025-08" db="UniProtKB">
        <authorList>
            <consortium name="Ensembl"/>
        </authorList>
    </citation>
    <scope>IDENTIFICATION</scope>
</reference>
<evidence type="ECO:0000256" key="21">
    <source>
        <dbReference type="SAM" id="Phobius"/>
    </source>
</evidence>
<evidence type="ECO:0000256" key="16">
    <source>
        <dbReference type="ARBA" id="ARBA00051243"/>
    </source>
</evidence>
<keyword evidence="15" id="KW-0325">Glycoprotein</keyword>
<dbReference type="GO" id="GO:0005524">
    <property type="term" value="F:ATP binding"/>
    <property type="evidence" value="ECO:0007669"/>
    <property type="project" value="UniProtKB-UniRule"/>
</dbReference>
<dbReference type="InterPro" id="IPR036941">
    <property type="entry name" value="Rcpt_L-dom_sf"/>
</dbReference>
<keyword evidence="13" id="KW-1015">Disulfide bond</keyword>
<dbReference type="GO" id="GO:0022008">
    <property type="term" value="P:neurogenesis"/>
    <property type="evidence" value="ECO:0007669"/>
    <property type="project" value="TreeGrafter"/>
</dbReference>
<keyword evidence="7 17" id="KW-0547">Nucleotide-binding</keyword>
<evidence type="ECO:0000256" key="5">
    <source>
        <dbReference type="ARBA" id="ARBA00022692"/>
    </source>
</evidence>
<evidence type="ECO:0000256" key="14">
    <source>
        <dbReference type="ARBA" id="ARBA00023170"/>
    </source>
</evidence>
<evidence type="ECO:0000256" key="15">
    <source>
        <dbReference type="ARBA" id="ARBA00023180"/>
    </source>
</evidence>
<dbReference type="Gene3D" id="2.10.220.10">
    <property type="entry name" value="Hormone Receptor, Insulin-like Growth Factor Receptor 1, Chain A, domain 2"/>
    <property type="match status" value="3"/>
</dbReference>
<protein>
    <recommendedName>
        <fullName evidence="2 17">Receptor protein-tyrosine kinase</fullName>
        <ecNumber evidence="2 17">2.7.10.1</ecNumber>
    </recommendedName>
</protein>
<dbReference type="FunFam" id="3.80.20.20:FF:000003">
    <property type="entry name" value="Receptor protein-tyrosine kinase"/>
    <property type="match status" value="1"/>
</dbReference>